<comment type="caution">
    <text evidence="17">The sequence shown here is derived from an EMBL/GenBank/DDBJ whole genome shotgun (WGS) entry which is preliminary data.</text>
</comment>
<evidence type="ECO:0000256" key="3">
    <source>
        <dbReference type="ARBA" id="ARBA00012668"/>
    </source>
</evidence>
<dbReference type="EMBL" id="JADOXO010000241">
    <property type="protein sequence ID" value="KAF9808507.1"/>
    <property type="molecule type" value="Genomic_DNA"/>
</dbReference>
<keyword evidence="6 15" id="KW-0812">Transmembrane</keyword>
<dbReference type="SUPFAM" id="SSF63380">
    <property type="entry name" value="Riboflavin synthase domain-like"/>
    <property type="match status" value="1"/>
</dbReference>
<feature type="transmembrane region" description="Helical" evidence="15">
    <location>
        <begin position="160"/>
        <end position="180"/>
    </location>
</feature>
<evidence type="ECO:0000256" key="6">
    <source>
        <dbReference type="ARBA" id="ARBA00022692"/>
    </source>
</evidence>
<evidence type="ECO:0000256" key="10">
    <source>
        <dbReference type="ARBA" id="ARBA00023065"/>
    </source>
</evidence>
<evidence type="ECO:0000256" key="13">
    <source>
        <dbReference type="ARBA" id="ARBA00048483"/>
    </source>
</evidence>
<evidence type="ECO:0000256" key="8">
    <source>
        <dbReference type="ARBA" id="ARBA00022989"/>
    </source>
</evidence>
<feature type="compositionally biased region" description="Low complexity" evidence="14">
    <location>
        <begin position="1"/>
        <end position="19"/>
    </location>
</feature>
<evidence type="ECO:0000256" key="14">
    <source>
        <dbReference type="SAM" id="MobiDB-lite"/>
    </source>
</evidence>
<dbReference type="InterPro" id="IPR013112">
    <property type="entry name" value="FAD-bd_8"/>
</dbReference>
<dbReference type="GO" id="GO:0006826">
    <property type="term" value="P:iron ion transport"/>
    <property type="evidence" value="ECO:0007669"/>
    <property type="project" value="TreeGrafter"/>
</dbReference>
<dbReference type="PANTHER" id="PTHR32361">
    <property type="entry name" value="FERRIC/CUPRIC REDUCTASE TRANSMEMBRANE COMPONENT"/>
    <property type="match status" value="1"/>
</dbReference>
<dbReference type="InterPro" id="IPR013121">
    <property type="entry name" value="Fe_red_NAD-bd_6"/>
</dbReference>
<keyword evidence="9" id="KW-0560">Oxidoreductase</keyword>
<feature type="region of interest" description="Disordered" evidence="14">
    <location>
        <begin position="1"/>
        <end position="26"/>
    </location>
</feature>
<dbReference type="Pfam" id="PF08030">
    <property type="entry name" value="NAD_binding_6"/>
    <property type="match status" value="1"/>
</dbReference>
<evidence type="ECO:0000256" key="5">
    <source>
        <dbReference type="ARBA" id="ARBA00022475"/>
    </source>
</evidence>
<evidence type="ECO:0000256" key="2">
    <source>
        <dbReference type="ARBA" id="ARBA00006278"/>
    </source>
</evidence>
<dbReference type="GO" id="GO:0052851">
    <property type="term" value="F:ferric-chelate reductase (NADPH) activity"/>
    <property type="evidence" value="ECO:0007669"/>
    <property type="project" value="UniProtKB-EC"/>
</dbReference>
<accession>A0A8H7NXC7</accession>
<comment type="catalytic activity">
    <reaction evidence="13">
        <text>2 a Fe(II)-siderophore + NADP(+) + H(+) = 2 a Fe(III)-siderophore + NADPH</text>
        <dbReference type="Rhea" id="RHEA:28795"/>
        <dbReference type="Rhea" id="RHEA-COMP:11342"/>
        <dbReference type="Rhea" id="RHEA-COMP:11344"/>
        <dbReference type="ChEBI" id="CHEBI:15378"/>
        <dbReference type="ChEBI" id="CHEBI:29033"/>
        <dbReference type="ChEBI" id="CHEBI:29034"/>
        <dbReference type="ChEBI" id="CHEBI:57783"/>
        <dbReference type="ChEBI" id="CHEBI:58349"/>
        <dbReference type="EC" id="1.16.1.9"/>
    </reaction>
</comment>
<keyword evidence="7" id="KW-0249">Electron transport</keyword>
<keyword evidence="8 15" id="KW-1133">Transmembrane helix</keyword>
<dbReference type="Pfam" id="PF01794">
    <property type="entry name" value="Ferric_reduct"/>
    <property type="match status" value="1"/>
</dbReference>
<organism evidence="17 18">
    <name type="scientific">Rhodonia placenta</name>
    <dbReference type="NCBI Taxonomy" id="104341"/>
    <lineage>
        <taxon>Eukaryota</taxon>
        <taxon>Fungi</taxon>
        <taxon>Dikarya</taxon>
        <taxon>Basidiomycota</taxon>
        <taxon>Agaricomycotina</taxon>
        <taxon>Agaricomycetes</taxon>
        <taxon>Polyporales</taxon>
        <taxon>Adustoporiaceae</taxon>
        <taxon>Rhodonia</taxon>
    </lineage>
</organism>
<feature type="transmembrane region" description="Helical" evidence="15">
    <location>
        <begin position="33"/>
        <end position="53"/>
    </location>
</feature>
<keyword evidence="4" id="KW-0813">Transport</keyword>
<keyword evidence="11 15" id="KW-0472">Membrane</keyword>
<evidence type="ECO:0000256" key="9">
    <source>
        <dbReference type="ARBA" id="ARBA00023002"/>
    </source>
</evidence>
<dbReference type="Proteomes" id="UP000639403">
    <property type="component" value="Unassembled WGS sequence"/>
</dbReference>
<feature type="transmembrane region" description="Helical" evidence="15">
    <location>
        <begin position="233"/>
        <end position="253"/>
    </location>
</feature>
<name>A0A8H7NXC7_9APHY</name>
<reference evidence="17" key="1">
    <citation type="submission" date="2020-11" db="EMBL/GenBank/DDBJ databases">
        <authorList>
            <person name="Koelle M."/>
            <person name="Horta M.A.C."/>
            <person name="Nowrousian M."/>
            <person name="Ohm R.A."/>
            <person name="Benz P."/>
            <person name="Pilgard A."/>
        </authorList>
    </citation>
    <scope>NUCLEOTIDE SEQUENCE</scope>
    <source>
        <strain evidence="17">FPRL280</strain>
    </source>
</reference>
<reference evidence="17" key="2">
    <citation type="journal article" name="Front. Microbiol.">
        <title>Degradative Capacity of Two Strains of Rhodonia placenta: From Phenotype to Genotype.</title>
        <authorList>
            <person name="Kolle M."/>
            <person name="Horta M.A.C."/>
            <person name="Nowrousian M."/>
            <person name="Ohm R.A."/>
            <person name="Benz J.P."/>
            <person name="Pilgard A."/>
        </authorList>
    </citation>
    <scope>NUCLEOTIDE SEQUENCE</scope>
    <source>
        <strain evidence="17">FPRL280</strain>
    </source>
</reference>
<evidence type="ECO:0000313" key="18">
    <source>
        <dbReference type="Proteomes" id="UP000639403"/>
    </source>
</evidence>
<dbReference type="GO" id="GO:0005886">
    <property type="term" value="C:plasma membrane"/>
    <property type="evidence" value="ECO:0007669"/>
    <property type="project" value="UniProtKB-SubCell"/>
</dbReference>
<dbReference type="AlphaFoldDB" id="A0A8H7NXC7"/>
<feature type="transmembrane region" description="Helical" evidence="15">
    <location>
        <begin position="200"/>
        <end position="221"/>
    </location>
</feature>
<dbReference type="PROSITE" id="PS51384">
    <property type="entry name" value="FAD_FR"/>
    <property type="match status" value="1"/>
</dbReference>
<protein>
    <recommendedName>
        <fullName evidence="3">ferric-chelate reductase (NADPH)</fullName>
        <ecNumber evidence="3">1.16.1.9</ecNumber>
    </recommendedName>
</protein>
<dbReference type="InterPro" id="IPR017938">
    <property type="entry name" value="Riboflavin_synthase-like_b-brl"/>
</dbReference>
<dbReference type="Pfam" id="PF08022">
    <property type="entry name" value="FAD_binding_8"/>
    <property type="match status" value="1"/>
</dbReference>
<comment type="subcellular location">
    <subcellularLocation>
        <location evidence="1">Cell membrane</location>
        <topology evidence="1">Multi-pass membrane protein</topology>
    </subcellularLocation>
</comment>
<keyword evidence="5" id="KW-1003">Cell membrane</keyword>
<feature type="transmembrane region" description="Helical" evidence="15">
    <location>
        <begin position="265"/>
        <end position="286"/>
    </location>
</feature>
<dbReference type="InterPro" id="IPR039261">
    <property type="entry name" value="FNR_nucleotide-bd"/>
</dbReference>
<keyword evidence="10" id="KW-0406">Ion transport</keyword>
<evidence type="ECO:0000256" key="1">
    <source>
        <dbReference type="ARBA" id="ARBA00004651"/>
    </source>
</evidence>
<evidence type="ECO:0000259" key="16">
    <source>
        <dbReference type="PROSITE" id="PS51384"/>
    </source>
</evidence>
<dbReference type="InterPro" id="IPR017927">
    <property type="entry name" value="FAD-bd_FR_type"/>
</dbReference>
<dbReference type="GO" id="GO:0015677">
    <property type="term" value="P:copper ion import"/>
    <property type="evidence" value="ECO:0007669"/>
    <property type="project" value="TreeGrafter"/>
</dbReference>
<evidence type="ECO:0000256" key="11">
    <source>
        <dbReference type="ARBA" id="ARBA00023136"/>
    </source>
</evidence>
<dbReference type="CDD" id="cd06186">
    <property type="entry name" value="NOX_Duox_like_FAD_NADP"/>
    <property type="match status" value="1"/>
</dbReference>
<dbReference type="InterPro" id="IPR013130">
    <property type="entry name" value="Fe3_Rdtase_TM_dom"/>
</dbReference>
<evidence type="ECO:0000256" key="4">
    <source>
        <dbReference type="ARBA" id="ARBA00022448"/>
    </source>
</evidence>
<dbReference type="GO" id="GO:0006879">
    <property type="term" value="P:intracellular iron ion homeostasis"/>
    <property type="evidence" value="ECO:0007669"/>
    <property type="project" value="TreeGrafter"/>
</dbReference>
<dbReference type="EC" id="1.16.1.9" evidence="3"/>
<feature type="domain" description="FAD-binding FR-type" evidence="16">
    <location>
        <begin position="330"/>
        <end position="455"/>
    </location>
</feature>
<keyword evidence="12" id="KW-0325">Glycoprotein</keyword>
<comment type="similarity">
    <text evidence="2">Belongs to the ferric reductase (FRE) family.</text>
</comment>
<evidence type="ECO:0000313" key="17">
    <source>
        <dbReference type="EMBL" id="KAF9808507.1"/>
    </source>
</evidence>
<dbReference type="PANTHER" id="PTHR32361:SF9">
    <property type="entry name" value="FERRIC REDUCTASE TRANSMEMBRANE COMPONENT 3-RELATED"/>
    <property type="match status" value="1"/>
</dbReference>
<proteinExistence type="inferred from homology"/>
<sequence>MSDATQSSAAHPTSSSQSTRPGEPTGQGSEMVLLFHIDLLLLCLLAICILLAVPRMLVHLSHKSEWSEGIFLRRYAGDPARQQESPAQNRSSIFFDRSRSNQITSQDTSQAESIEVHPMRNYSRQTLLIQAQHPPKHVPTLSTVFPGVSRLLSFTVRPGYTVGKLVLILAYLGLMLYGGLYGSNPFTNPARAGLVATSQIPLVIMVATKNNVLTYLLGLGYEKASALTQCINWIHRFVGRFIIFAVNCHALGFRTWNEATTLPPIRLGLLALTCMDILFLLSISTLRQICYPVFYASHVVAAIVMLAAVYKHVPENYGWQYAVTGMVLYAVDRCWRILQTRVAMANLQLMPELRVVRLSIPRINGGWRAGQHVRIKVLSTGMGLIGWAEPHPFTIASVSKVEGDGLVLMCKKAGDWTNKLYGLAQHTSDGKVILPLWIVEARLCTGGPGHAMVTSYSAAMLVAGGSGVTYMLSTVSELLRKATEGACGVKFIELVWSVQDPALFTTLLDRAESLWDILESVVNRTLEQPDNKSLDKLTGVMVGVCGPLALGEEVANTVRAFPRDKFKSVGGIEVHEE</sequence>
<evidence type="ECO:0000256" key="7">
    <source>
        <dbReference type="ARBA" id="ARBA00022982"/>
    </source>
</evidence>
<dbReference type="InterPro" id="IPR051410">
    <property type="entry name" value="Ferric/Cupric_Reductase"/>
</dbReference>
<evidence type="ECO:0000256" key="15">
    <source>
        <dbReference type="SAM" id="Phobius"/>
    </source>
</evidence>
<dbReference type="Gene3D" id="3.40.50.80">
    <property type="entry name" value="Nucleotide-binding domain of ferredoxin-NADP reductase (FNR) module"/>
    <property type="match status" value="1"/>
</dbReference>
<evidence type="ECO:0000256" key="12">
    <source>
        <dbReference type="ARBA" id="ARBA00023180"/>
    </source>
</evidence>
<feature type="transmembrane region" description="Helical" evidence="15">
    <location>
        <begin position="293"/>
        <end position="313"/>
    </location>
</feature>
<gene>
    <name evidence="17" type="ORF">IEO21_07862</name>
</gene>
<dbReference type="SUPFAM" id="SSF52343">
    <property type="entry name" value="Ferredoxin reductase-like, C-terminal NADP-linked domain"/>
    <property type="match status" value="1"/>
</dbReference>